<feature type="domain" description="Transketolase-like pyrimidine-binding" evidence="4">
    <location>
        <begin position="4"/>
        <end position="180"/>
    </location>
</feature>
<dbReference type="SUPFAM" id="SSF52518">
    <property type="entry name" value="Thiamin diphosphate-binding fold (THDP-binding)"/>
    <property type="match status" value="1"/>
</dbReference>
<dbReference type="SMART" id="SM00861">
    <property type="entry name" value="Transket_pyr"/>
    <property type="match status" value="1"/>
</dbReference>
<reference evidence="5 6" key="1">
    <citation type="submission" date="2016-07" db="EMBL/GenBank/DDBJ databases">
        <authorList>
            <person name="Lefevre C.T."/>
        </authorList>
    </citation>
    <scope>NUCLEOTIDE SEQUENCE [LARGE SCALE GENOMIC DNA]</scope>
    <source>
        <strain evidence="5">PR1</strain>
    </source>
</reference>
<dbReference type="Proteomes" id="UP000231658">
    <property type="component" value="Unassembled WGS sequence"/>
</dbReference>
<dbReference type="AlphaFoldDB" id="A0A1C3RKJ1"/>
<comment type="cofactor">
    <cofactor evidence="1">
        <name>thiamine diphosphate</name>
        <dbReference type="ChEBI" id="CHEBI:58937"/>
    </cofactor>
</comment>
<dbReference type="GO" id="GO:0016491">
    <property type="term" value="F:oxidoreductase activity"/>
    <property type="evidence" value="ECO:0007669"/>
    <property type="project" value="UniProtKB-KW"/>
</dbReference>
<dbReference type="RefSeq" id="WP_069189845.1">
    <property type="nucleotide sequence ID" value="NZ_FLYE01000046.1"/>
</dbReference>
<gene>
    <name evidence="5" type="ORF">MTBPR1_70112</name>
</gene>
<sequence length="354" mass="39009">MRTVSYQDALLEAMNQGLDENPNAFIMGQGADDHKGLFGSTTGMVDKFGPERVFDTPLAEEGITGIAVGAAMNGMYPITTHIRSDFMLLATNQIINMAAKYRYMFGGTTEVPMLIRAIVGRSWGQGAQHSQSLQSLFAHIPGLHVIMPSSSETILDTYAYVMKNVKGPVISFEHRLLYTLNFEVDDQAVANQADPLRARLLRKGKDITIVSTSIMTLEASRAAKYLAEEAGIECELIDLHCLSKIDIDLICESVKKTGRLLIADTSWAPFGVCAEICRLVCERDPSLLKQKVESLSMAPAPCPTAKTLEDMYYPHLGDFCDTVSRLVKGSQDHGVKLPDEKSMADVYKRFRGPF</sequence>
<protein>
    <submittedName>
        <fullName evidence="5">Acetoin dehydrogenase E1 component beta-subunit</fullName>
    </submittedName>
</protein>
<dbReference type="InterPro" id="IPR033248">
    <property type="entry name" value="Transketolase_C"/>
</dbReference>
<dbReference type="Gene3D" id="3.40.50.970">
    <property type="match status" value="1"/>
</dbReference>
<dbReference type="InterPro" id="IPR009014">
    <property type="entry name" value="Transketo_C/PFOR_II"/>
</dbReference>
<proteinExistence type="predicted"/>
<keyword evidence="2" id="KW-0560">Oxidoreductase</keyword>
<evidence type="ECO:0000256" key="1">
    <source>
        <dbReference type="ARBA" id="ARBA00001964"/>
    </source>
</evidence>
<dbReference type="InterPro" id="IPR005475">
    <property type="entry name" value="Transketolase-like_Pyr-bd"/>
</dbReference>
<dbReference type="Gene3D" id="3.40.50.920">
    <property type="match status" value="1"/>
</dbReference>
<dbReference type="SUPFAM" id="SSF52922">
    <property type="entry name" value="TK C-terminal domain-like"/>
    <property type="match status" value="1"/>
</dbReference>
<dbReference type="PANTHER" id="PTHR43257">
    <property type="entry name" value="PYRUVATE DEHYDROGENASE E1 COMPONENT BETA SUBUNIT"/>
    <property type="match status" value="1"/>
</dbReference>
<organism evidence="5 6">
    <name type="scientific">Candidatus Terasakiella magnetica</name>
    <dbReference type="NCBI Taxonomy" id="1867952"/>
    <lineage>
        <taxon>Bacteria</taxon>
        <taxon>Pseudomonadati</taxon>
        <taxon>Pseudomonadota</taxon>
        <taxon>Alphaproteobacteria</taxon>
        <taxon>Rhodospirillales</taxon>
        <taxon>Terasakiellaceae</taxon>
        <taxon>Terasakiella</taxon>
    </lineage>
</organism>
<dbReference type="Pfam" id="PF02780">
    <property type="entry name" value="Transketolase_C"/>
    <property type="match status" value="1"/>
</dbReference>
<name>A0A1C3RKJ1_9PROT</name>
<keyword evidence="6" id="KW-1185">Reference proteome</keyword>
<dbReference type="EMBL" id="FLYE01000046">
    <property type="protein sequence ID" value="SCA57840.1"/>
    <property type="molecule type" value="Genomic_DNA"/>
</dbReference>
<dbReference type="OrthoDB" id="9780894at2"/>
<accession>A0A1C3RKJ1</accession>
<evidence type="ECO:0000313" key="5">
    <source>
        <dbReference type="EMBL" id="SCA57840.1"/>
    </source>
</evidence>
<dbReference type="PANTHER" id="PTHR43257:SF2">
    <property type="entry name" value="PYRUVATE DEHYDROGENASE E1 COMPONENT SUBUNIT BETA"/>
    <property type="match status" value="1"/>
</dbReference>
<evidence type="ECO:0000256" key="3">
    <source>
        <dbReference type="ARBA" id="ARBA00023052"/>
    </source>
</evidence>
<evidence type="ECO:0000256" key="2">
    <source>
        <dbReference type="ARBA" id="ARBA00023002"/>
    </source>
</evidence>
<dbReference type="InterPro" id="IPR029061">
    <property type="entry name" value="THDP-binding"/>
</dbReference>
<evidence type="ECO:0000259" key="4">
    <source>
        <dbReference type="SMART" id="SM00861"/>
    </source>
</evidence>
<evidence type="ECO:0000313" key="6">
    <source>
        <dbReference type="Proteomes" id="UP000231658"/>
    </source>
</evidence>
<dbReference type="STRING" id="1867952.MTBPR1_70112"/>
<dbReference type="Pfam" id="PF02779">
    <property type="entry name" value="Transket_pyr"/>
    <property type="match status" value="1"/>
</dbReference>
<keyword evidence="3" id="KW-0786">Thiamine pyrophosphate</keyword>